<organism evidence="1 2">
    <name type="scientific">Shewanella inventionis</name>
    <dbReference type="NCBI Taxonomy" id="1738770"/>
    <lineage>
        <taxon>Bacteria</taxon>
        <taxon>Pseudomonadati</taxon>
        <taxon>Pseudomonadota</taxon>
        <taxon>Gammaproteobacteria</taxon>
        <taxon>Alteromonadales</taxon>
        <taxon>Shewanellaceae</taxon>
        <taxon>Shewanella</taxon>
    </lineage>
</organism>
<dbReference type="Proteomes" id="UP000617555">
    <property type="component" value="Unassembled WGS sequence"/>
</dbReference>
<evidence type="ECO:0000313" key="2">
    <source>
        <dbReference type="Proteomes" id="UP000617555"/>
    </source>
</evidence>
<gene>
    <name evidence="1" type="ORF">GCM10011607_08170</name>
</gene>
<evidence type="ECO:0008006" key="3">
    <source>
        <dbReference type="Google" id="ProtNLM"/>
    </source>
</evidence>
<dbReference type="RefSeq" id="WP_188737211.1">
    <property type="nucleotide sequence ID" value="NZ_BMII01000005.1"/>
</dbReference>
<evidence type="ECO:0000313" key="1">
    <source>
        <dbReference type="EMBL" id="GGB50162.1"/>
    </source>
</evidence>
<keyword evidence="2" id="KW-1185">Reference proteome</keyword>
<reference evidence="2" key="1">
    <citation type="journal article" date="2019" name="Int. J. Syst. Evol. Microbiol.">
        <title>The Global Catalogue of Microorganisms (GCM) 10K type strain sequencing project: providing services to taxonomists for standard genome sequencing and annotation.</title>
        <authorList>
            <consortium name="The Broad Institute Genomics Platform"/>
            <consortium name="The Broad Institute Genome Sequencing Center for Infectious Disease"/>
            <person name="Wu L."/>
            <person name="Ma J."/>
        </authorList>
    </citation>
    <scope>NUCLEOTIDE SEQUENCE [LARGE SCALE GENOMIC DNA]</scope>
    <source>
        <strain evidence="2">CGMCC 1.15339</strain>
    </source>
</reference>
<sequence>MTNSMTEINAINNKLMLVIDKIEKSKPEDESVTDLVSELQVLIDTRQKLLHALVSDTNFTNREVLEQQFDLTQTFIKRSRKIMDFRQSLLQTGNTTKRQINVYKAIDSNR</sequence>
<name>A0ABQ1ISI3_9GAMM</name>
<accession>A0ABQ1ISI3</accession>
<protein>
    <recommendedName>
        <fullName evidence="3">Flagella biosynthesis chaperone for FliD, FliT</fullName>
    </recommendedName>
</protein>
<comment type="caution">
    <text evidence="1">The sequence shown here is derived from an EMBL/GenBank/DDBJ whole genome shotgun (WGS) entry which is preliminary data.</text>
</comment>
<proteinExistence type="predicted"/>
<dbReference type="EMBL" id="BMII01000005">
    <property type="protein sequence ID" value="GGB50162.1"/>
    <property type="molecule type" value="Genomic_DNA"/>
</dbReference>